<dbReference type="STRING" id="119641.SAMN05421842_1164"/>
<reference evidence="1 2" key="1">
    <citation type="submission" date="2016-10" db="EMBL/GenBank/DDBJ databases">
        <authorList>
            <person name="de Groot N.N."/>
        </authorList>
    </citation>
    <scope>NUCLEOTIDE SEQUENCE [LARGE SCALE GENOMIC DNA]</scope>
    <source>
        <strain evidence="1 2">DSM 12992</strain>
    </source>
</reference>
<proteinExistence type="predicted"/>
<evidence type="ECO:0000313" key="1">
    <source>
        <dbReference type="EMBL" id="SFC98944.1"/>
    </source>
</evidence>
<dbReference type="RefSeq" id="WP_175559972.1">
    <property type="nucleotide sequence ID" value="NZ_FOMG01000016.1"/>
</dbReference>
<dbReference type="AlphaFoldDB" id="A0A1I1NMN3"/>
<dbReference type="Proteomes" id="UP000199263">
    <property type="component" value="Unassembled WGS sequence"/>
</dbReference>
<organism evidence="1 2">
    <name type="scientific">Clostridium uliginosum</name>
    <dbReference type="NCBI Taxonomy" id="119641"/>
    <lineage>
        <taxon>Bacteria</taxon>
        <taxon>Bacillati</taxon>
        <taxon>Bacillota</taxon>
        <taxon>Clostridia</taxon>
        <taxon>Eubacteriales</taxon>
        <taxon>Clostridiaceae</taxon>
        <taxon>Clostridium</taxon>
    </lineage>
</organism>
<name>A0A1I1NMN3_9CLOT</name>
<keyword evidence="2" id="KW-1185">Reference proteome</keyword>
<accession>A0A1I1NMN3</accession>
<dbReference type="EMBL" id="FOMG01000016">
    <property type="protein sequence ID" value="SFC98944.1"/>
    <property type="molecule type" value="Genomic_DNA"/>
</dbReference>
<protein>
    <submittedName>
        <fullName evidence="1">5-methylcytosine-specific restriction enzyme A</fullName>
    </submittedName>
</protein>
<gene>
    <name evidence="1" type="ORF">SAMN05421842_1164</name>
</gene>
<evidence type="ECO:0000313" key="2">
    <source>
        <dbReference type="Proteomes" id="UP000199263"/>
    </source>
</evidence>
<sequence>MEYIDIKWNDAINDLIPICPNCHLVIHTKEPSYTPQEIKKMLKVKSIDNTI</sequence>